<dbReference type="InterPro" id="IPR008254">
    <property type="entry name" value="Flavodoxin/NO_synth"/>
</dbReference>
<dbReference type="Pfam" id="PF12724">
    <property type="entry name" value="Flavodoxin_5"/>
    <property type="match status" value="1"/>
</dbReference>
<dbReference type="InterPro" id="IPR026816">
    <property type="entry name" value="Flavodoxin_dom"/>
</dbReference>
<proteinExistence type="predicted"/>
<dbReference type="Proteomes" id="UP001240150">
    <property type="component" value="Chromosome"/>
</dbReference>
<dbReference type="PANTHER" id="PTHR38030">
    <property type="entry name" value="PROTOPORPHYRINOGEN IX DEHYDROGENASE [MENAQUINONE]"/>
    <property type="match status" value="1"/>
</dbReference>
<name>A0ABY8W4X8_9ACTN</name>
<feature type="domain" description="Flavodoxin-like" evidence="1">
    <location>
        <begin position="4"/>
        <end position="151"/>
    </location>
</feature>
<evidence type="ECO:0000313" key="2">
    <source>
        <dbReference type="EMBL" id="WIM92914.1"/>
    </source>
</evidence>
<sequence>MARILVAYATRNGSTREAAEAVATAATAGGATAQAMPARLVTAPLSDWDLIILGAPIYSGRWHRDAHRFLRRHRHELDGVPVAVFGMGPRRDEEEAWRGSSAQLDRALTRRPWLVPVAVAVFGGADPPGGRRPRRDLRDWSRIGEWTRKVLAMSGAEGAGS</sequence>
<dbReference type="PROSITE" id="PS50902">
    <property type="entry name" value="FLAVODOXIN_LIKE"/>
    <property type="match status" value="1"/>
</dbReference>
<organism evidence="2 3">
    <name type="scientific">Actinoplanes oblitus</name>
    <dbReference type="NCBI Taxonomy" id="3040509"/>
    <lineage>
        <taxon>Bacteria</taxon>
        <taxon>Bacillati</taxon>
        <taxon>Actinomycetota</taxon>
        <taxon>Actinomycetes</taxon>
        <taxon>Micromonosporales</taxon>
        <taxon>Micromonosporaceae</taxon>
        <taxon>Actinoplanes</taxon>
    </lineage>
</organism>
<reference evidence="2 3" key="1">
    <citation type="submission" date="2023-06" db="EMBL/GenBank/DDBJ databases">
        <authorList>
            <person name="Yushchuk O."/>
            <person name="Binda E."/>
            <person name="Ruckert-Reed C."/>
            <person name="Fedorenko V."/>
            <person name="Kalinowski J."/>
            <person name="Marinelli F."/>
        </authorList>
    </citation>
    <scope>NUCLEOTIDE SEQUENCE [LARGE SCALE GENOMIC DNA]</scope>
    <source>
        <strain evidence="2 3">NRRL 3884</strain>
    </source>
</reference>
<dbReference type="Gene3D" id="3.40.50.360">
    <property type="match status" value="1"/>
</dbReference>
<dbReference type="SUPFAM" id="SSF52218">
    <property type="entry name" value="Flavoproteins"/>
    <property type="match status" value="1"/>
</dbReference>
<dbReference type="InterPro" id="IPR029039">
    <property type="entry name" value="Flavoprotein-like_sf"/>
</dbReference>
<dbReference type="EMBL" id="CP126980">
    <property type="protein sequence ID" value="WIM92914.1"/>
    <property type="molecule type" value="Genomic_DNA"/>
</dbReference>
<keyword evidence="3" id="KW-1185">Reference proteome</keyword>
<dbReference type="InterPro" id="IPR052200">
    <property type="entry name" value="Protoporphyrinogen_IX_DH"/>
</dbReference>
<gene>
    <name evidence="2" type="ORF">ACTOB_004873</name>
</gene>
<dbReference type="PANTHER" id="PTHR38030:SF2">
    <property type="entry name" value="PROTOPORPHYRINOGEN IX DEHYDROGENASE [QUINONE]"/>
    <property type="match status" value="1"/>
</dbReference>
<dbReference type="RefSeq" id="WP_284914121.1">
    <property type="nucleotide sequence ID" value="NZ_CP126980.1"/>
</dbReference>
<protein>
    <submittedName>
        <fullName evidence="2">Flavodoxin domain-containing protein</fullName>
    </submittedName>
</protein>
<evidence type="ECO:0000313" key="3">
    <source>
        <dbReference type="Proteomes" id="UP001240150"/>
    </source>
</evidence>
<accession>A0ABY8W4X8</accession>
<evidence type="ECO:0000259" key="1">
    <source>
        <dbReference type="PROSITE" id="PS50902"/>
    </source>
</evidence>